<reference evidence="4" key="1">
    <citation type="submission" date="2025-08" db="UniProtKB">
        <authorList>
            <consortium name="RefSeq"/>
        </authorList>
    </citation>
    <scope>IDENTIFICATION</scope>
</reference>
<feature type="domain" description="MRN complex-interacting protein N-terminal" evidence="2">
    <location>
        <begin position="6"/>
        <end position="109"/>
    </location>
</feature>
<feature type="region of interest" description="Disordered" evidence="1">
    <location>
        <begin position="477"/>
        <end position="499"/>
    </location>
</feature>
<dbReference type="RefSeq" id="XP_005096819.1">
    <property type="nucleotide sequence ID" value="XM_005096762.3"/>
</dbReference>
<dbReference type="GeneID" id="101846282"/>
<dbReference type="Pfam" id="PF15749">
    <property type="entry name" value="MRNIP"/>
    <property type="match status" value="1"/>
</dbReference>
<proteinExistence type="predicted"/>
<evidence type="ECO:0000313" key="3">
    <source>
        <dbReference type="Proteomes" id="UP000694888"/>
    </source>
</evidence>
<feature type="compositionally biased region" description="Polar residues" evidence="1">
    <location>
        <begin position="477"/>
        <end position="491"/>
    </location>
</feature>
<feature type="region of interest" description="Disordered" evidence="1">
    <location>
        <begin position="285"/>
        <end position="372"/>
    </location>
</feature>
<dbReference type="Proteomes" id="UP000694888">
    <property type="component" value="Unplaced"/>
</dbReference>
<feature type="compositionally biased region" description="Low complexity" evidence="1">
    <location>
        <begin position="310"/>
        <end position="321"/>
    </location>
</feature>
<feature type="compositionally biased region" description="Polar residues" evidence="1">
    <location>
        <begin position="164"/>
        <end position="176"/>
    </location>
</feature>
<dbReference type="InterPro" id="IPR032739">
    <property type="entry name" value="MRNIP"/>
</dbReference>
<accession>A0ABM0JM05</accession>
<dbReference type="PANTHER" id="PTHR15863:SF2">
    <property type="entry name" value="MRN COMPLEX-INTERACTING PROTEIN"/>
    <property type="match status" value="1"/>
</dbReference>
<gene>
    <name evidence="4" type="primary">LOC101846282</name>
</gene>
<feature type="compositionally biased region" description="Polar residues" evidence="1">
    <location>
        <begin position="285"/>
        <end position="309"/>
    </location>
</feature>
<keyword evidence="3" id="KW-1185">Reference proteome</keyword>
<feature type="compositionally biased region" description="Polar residues" evidence="1">
    <location>
        <begin position="327"/>
        <end position="340"/>
    </location>
</feature>
<evidence type="ECO:0000313" key="4">
    <source>
        <dbReference type="RefSeq" id="XP_005096819.1"/>
    </source>
</evidence>
<dbReference type="PANTHER" id="PTHR15863">
    <property type="entry name" value="MRN COMPLEX-INTERACTING PROTEIN"/>
    <property type="match status" value="1"/>
</dbReference>
<sequence length="499" mass="54386">MVEFHVLQCADCNTFQVLQVTKTNKWKCKLCGSKQSVRKVYGRGTGADCRRHVQKLNTVRGHVDQELCDLRLERANNATVDSAEFHGTSGEYEWPKSGKNEQISKWSQFVESGKEEDLETEDQGIEEYSGSTGLVTTDWTELQGHRKQQLGLKRKRSGPPHVTAKQQKSQHSFETTPTSRDFWLPQSFSQVTAKASHGGLMSNRRVCSSVGLHTAVKSVGSVFNSSLELGADCDDSRVSHSATAVPDVIEQSNVSIRVRSLWALENGGSSQGLVKPVRNNTVSINKNNLLESEPQKNISTFHPKNDSTPSKSSDSFANSASRARDPTSLNTSRQFSTGNVKNGIPLNALNPISKSGKTENIKSVTGGNSKRKVQQVAASSKWGAFLDEDNSDGDDSDCNSDLGEVDGENGALYINVKDPNLLYKKSGSHLLSPAVDATNHLQEDSNDPSLIETPTLAQVSLPCSKQPPWLLKAVTVSESDPSTEDTGSFQLGFSLDDDL</sequence>
<feature type="region of interest" description="Disordered" evidence="1">
    <location>
        <begin position="146"/>
        <end position="176"/>
    </location>
</feature>
<name>A0ABM0JM05_APLCA</name>
<feature type="compositionally biased region" description="Basic residues" evidence="1">
    <location>
        <begin position="146"/>
        <end position="158"/>
    </location>
</feature>
<evidence type="ECO:0000259" key="2">
    <source>
        <dbReference type="Pfam" id="PF15749"/>
    </source>
</evidence>
<protein>
    <submittedName>
        <fullName evidence="4">Uncharacterized protein LOC101846282</fullName>
    </submittedName>
</protein>
<evidence type="ECO:0000256" key="1">
    <source>
        <dbReference type="SAM" id="MobiDB-lite"/>
    </source>
</evidence>
<dbReference type="InterPro" id="IPR049472">
    <property type="entry name" value="MRNIP_N"/>
</dbReference>
<organism evidence="3 4">
    <name type="scientific">Aplysia californica</name>
    <name type="common">California sea hare</name>
    <dbReference type="NCBI Taxonomy" id="6500"/>
    <lineage>
        <taxon>Eukaryota</taxon>
        <taxon>Metazoa</taxon>
        <taxon>Spiralia</taxon>
        <taxon>Lophotrochozoa</taxon>
        <taxon>Mollusca</taxon>
        <taxon>Gastropoda</taxon>
        <taxon>Heterobranchia</taxon>
        <taxon>Euthyneura</taxon>
        <taxon>Tectipleura</taxon>
        <taxon>Aplysiida</taxon>
        <taxon>Aplysioidea</taxon>
        <taxon>Aplysiidae</taxon>
        <taxon>Aplysia</taxon>
    </lineage>
</organism>